<dbReference type="SMART" id="SM00448">
    <property type="entry name" value="REC"/>
    <property type="match status" value="1"/>
</dbReference>
<keyword evidence="8 9" id="KW-0804">Transcription</keyword>
<dbReference type="Gene3D" id="3.40.50.2300">
    <property type="match status" value="1"/>
</dbReference>
<dbReference type="InterPro" id="IPR005471">
    <property type="entry name" value="Tscrpt_reg_IclR_N"/>
</dbReference>
<gene>
    <name evidence="12" type="ORF">SAMN05216215_100865</name>
</gene>
<keyword evidence="4 9" id="KW-0902">Two-component regulatory system</keyword>
<dbReference type="GO" id="GO:0005737">
    <property type="term" value="C:cytoplasm"/>
    <property type="evidence" value="ECO:0007669"/>
    <property type="project" value="UniProtKB-SubCell"/>
</dbReference>
<dbReference type="GO" id="GO:0000156">
    <property type="term" value="F:phosphorelay response regulator activity"/>
    <property type="evidence" value="ECO:0007669"/>
    <property type="project" value="TreeGrafter"/>
</dbReference>
<dbReference type="Proteomes" id="UP000199529">
    <property type="component" value="Unassembled WGS sequence"/>
</dbReference>
<keyword evidence="5 9" id="KW-0805">Transcription regulation</keyword>
<dbReference type="GO" id="GO:0003700">
    <property type="term" value="F:DNA-binding transcription factor activity"/>
    <property type="evidence" value="ECO:0007669"/>
    <property type="project" value="InterPro"/>
</dbReference>
<name>A0A1H2ZKC5_9PSEU</name>
<organism evidence="12 13">
    <name type="scientific">Saccharopolyspora shandongensis</name>
    <dbReference type="NCBI Taxonomy" id="418495"/>
    <lineage>
        <taxon>Bacteria</taxon>
        <taxon>Bacillati</taxon>
        <taxon>Actinomycetota</taxon>
        <taxon>Actinomycetes</taxon>
        <taxon>Pseudonocardiales</taxon>
        <taxon>Pseudonocardiaceae</taxon>
        <taxon>Saccharopolyspora</taxon>
    </lineage>
</organism>
<evidence type="ECO:0000256" key="6">
    <source>
        <dbReference type="ARBA" id="ARBA00023125"/>
    </source>
</evidence>
<keyword evidence="3 10" id="KW-0597">Phosphoprotein</keyword>
<dbReference type="RefSeq" id="WP_093264524.1">
    <property type="nucleotide sequence ID" value="NZ_FNOK01000008.1"/>
</dbReference>
<dbReference type="Gene3D" id="1.10.10.10">
    <property type="entry name" value="Winged helix-like DNA-binding domain superfamily/Winged helix DNA-binding domain"/>
    <property type="match status" value="1"/>
</dbReference>
<feature type="domain" description="Response regulatory" evidence="11">
    <location>
        <begin position="3"/>
        <end position="114"/>
    </location>
</feature>
<dbReference type="PANTHER" id="PTHR45526:SF1">
    <property type="entry name" value="TRANSCRIPTIONAL REGULATORY PROTEIN DCUR-RELATED"/>
    <property type="match status" value="1"/>
</dbReference>
<dbReference type="GO" id="GO:0003677">
    <property type="term" value="F:DNA binding"/>
    <property type="evidence" value="ECO:0007669"/>
    <property type="project" value="UniProtKB-KW"/>
</dbReference>
<evidence type="ECO:0000259" key="11">
    <source>
        <dbReference type="PROSITE" id="PS50110"/>
    </source>
</evidence>
<evidence type="ECO:0000256" key="1">
    <source>
        <dbReference type="ARBA" id="ARBA00004496"/>
    </source>
</evidence>
<dbReference type="InterPro" id="IPR036390">
    <property type="entry name" value="WH_DNA-bd_sf"/>
</dbReference>
<dbReference type="SUPFAM" id="SSF46785">
    <property type="entry name" value="Winged helix' DNA-binding domain"/>
    <property type="match status" value="1"/>
</dbReference>
<reference evidence="13" key="1">
    <citation type="submission" date="2016-10" db="EMBL/GenBank/DDBJ databases">
        <authorList>
            <person name="Varghese N."/>
            <person name="Submissions S."/>
        </authorList>
    </citation>
    <scope>NUCLEOTIDE SEQUENCE [LARGE SCALE GENOMIC DNA]</scope>
    <source>
        <strain evidence="13">CGMCC 4.3530</strain>
    </source>
</reference>
<comment type="subcellular location">
    <subcellularLocation>
        <location evidence="1 9">Cytoplasm</location>
    </subcellularLocation>
</comment>
<evidence type="ECO:0000313" key="13">
    <source>
        <dbReference type="Proteomes" id="UP000199529"/>
    </source>
</evidence>
<dbReference type="InterPro" id="IPR001789">
    <property type="entry name" value="Sig_transdc_resp-reg_receiver"/>
</dbReference>
<dbReference type="STRING" id="418495.SAMN05216215_100865"/>
<evidence type="ECO:0000256" key="9">
    <source>
        <dbReference type="PIRNR" id="PIRNR006171"/>
    </source>
</evidence>
<proteinExistence type="predicted"/>
<dbReference type="InterPro" id="IPR011006">
    <property type="entry name" value="CheY-like_superfamily"/>
</dbReference>
<dbReference type="InterPro" id="IPR024187">
    <property type="entry name" value="Sig_transdc_resp-reg_cit/mal"/>
</dbReference>
<dbReference type="InterPro" id="IPR051271">
    <property type="entry name" value="2C-system_Tx_regulators"/>
</dbReference>
<dbReference type="OrthoDB" id="7187989at2"/>
<dbReference type="SUPFAM" id="SSF52172">
    <property type="entry name" value="CheY-like"/>
    <property type="match status" value="1"/>
</dbReference>
<sequence>MIGVVVVEDDFRVAQVHAEFTERVPGFRVLGTARTAAQARELIDAHSPDLVLLDNYLPDCAGVALLAELDVDAIMLTAATDPATVRAAFAAGALNYLVKPFTAEQLADRLTAYARYHSRLPVTGGAVDQEEIDRAVRLLHEGDRPAAPKGQSTLTSQLVLDALRNGGGARSAAEIAEELGIARATAQRYLAALAQDGRAVMTLRYGASGRPEHQYEPIAATR</sequence>
<evidence type="ECO:0000313" key="12">
    <source>
        <dbReference type="EMBL" id="SDX17149.1"/>
    </source>
</evidence>
<dbReference type="PIRSF" id="PIRSF006171">
    <property type="entry name" value="RR_citrat_malat"/>
    <property type="match status" value="1"/>
</dbReference>
<keyword evidence="6 9" id="KW-0238">DNA-binding</keyword>
<dbReference type="EMBL" id="FNOK01000008">
    <property type="protein sequence ID" value="SDX17149.1"/>
    <property type="molecule type" value="Genomic_DNA"/>
</dbReference>
<keyword evidence="13" id="KW-1185">Reference proteome</keyword>
<evidence type="ECO:0000256" key="10">
    <source>
        <dbReference type="PROSITE-ProRule" id="PRU00169"/>
    </source>
</evidence>
<dbReference type="PANTHER" id="PTHR45526">
    <property type="entry name" value="TRANSCRIPTIONAL REGULATORY PROTEIN DPIA"/>
    <property type="match status" value="1"/>
</dbReference>
<keyword evidence="7 9" id="KW-0010">Activator</keyword>
<feature type="modified residue" description="4-aspartylphosphate" evidence="10">
    <location>
        <position position="54"/>
    </location>
</feature>
<dbReference type="PROSITE" id="PS50110">
    <property type="entry name" value="RESPONSE_REGULATORY"/>
    <property type="match status" value="1"/>
</dbReference>
<evidence type="ECO:0000256" key="4">
    <source>
        <dbReference type="ARBA" id="ARBA00023012"/>
    </source>
</evidence>
<evidence type="ECO:0000256" key="2">
    <source>
        <dbReference type="ARBA" id="ARBA00022490"/>
    </source>
</evidence>
<dbReference type="Pfam" id="PF09339">
    <property type="entry name" value="HTH_IclR"/>
    <property type="match status" value="1"/>
</dbReference>
<keyword evidence="2 9" id="KW-0963">Cytoplasm</keyword>
<dbReference type="Pfam" id="PF00072">
    <property type="entry name" value="Response_reg"/>
    <property type="match status" value="1"/>
</dbReference>
<dbReference type="AlphaFoldDB" id="A0A1H2ZKC5"/>
<evidence type="ECO:0000256" key="8">
    <source>
        <dbReference type="ARBA" id="ARBA00023163"/>
    </source>
</evidence>
<accession>A0A1H2ZKC5</accession>
<evidence type="ECO:0000256" key="7">
    <source>
        <dbReference type="ARBA" id="ARBA00023159"/>
    </source>
</evidence>
<evidence type="ECO:0000256" key="5">
    <source>
        <dbReference type="ARBA" id="ARBA00023015"/>
    </source>
</evidence>
<evidence type="ECO:0000256" key="3">
    <source>
        <dbReference type="ARBA" id="ARBA00022553"/>
    </source>
</evidence>
<dbReference type="InterPro" id="IPR036388">
    <property type="entry name" value="WH-like_DNA-bd_sf"/>
</dbReference>
<protein>
    <recommendedName>
        <fullName evidence="9">Transcriptional regulatory protein</fullName>
    </recommendedName>
</protein>